<evidence type="ECO:0000256" key="1">
    <source>
        <dbReference type="SAM" id="Coils"/>
    </source>
</evidence>
<accession>A0A024WBV1</accession>
<dbReference type="GO" id="GO:0031267">
    <property type="term" value="F:small GTPase binding"/>
    <property type="evidence" value="ECO:0007669"/>
    <property type="project" value="InterPro"/>
</dbReference>
<dbReference type="InterPro" id="IPR025593">
    <property type="entry name" value="GAS8_dom"/>
</dbReference>
<feature type="coiled-coil region" evidence="1">
    <location>
        <begin position="228"/>
        <end position="314"/>
    </location>
</feature>
<keyword evidence="1" id="KW-0175">Coiled coil</keyword>
<dbReference type="Pfam" id="PF13851">
    <property type="entry name" value="GAS"/>
    <property type="match status" value="1"/>
</dbReference>
<feature type="domain" description="Growth arrest-specific protein 8" evidence="2">
    <location>
        <begin position="209"/>
        <end position="401"/>
    </location>
</feature>
<proteinExistence type="predicted"/>
<dbReference type="GO" id="GO:0005874">
    <property type="term" value="C:microtubule"/>
    <property type="evidence" value="ECO:0007669"/>
    <property type="project" value="TreeGrafter"/>
</dbReference>
<reference evidence="3 4" key="2">
    <citation type="submission" date="2013-02" db="EMBL/GenBank/DDBJ databases">
        <title>The Genome Sequence of Plasmodium falciparum Tanzania (2000708).</title>
        <authorList>
            <consortium name="The Broad Institute Genome Sequencing Platform"/>
            <consortium name="The Broad Institute Genome Sequencing Center for Infectious Disease"/>
            <person name="Neafsey D."/>
            <person name="Cheeseman I."/>
            <person name="Volkman S."/>
            <person name="Adams J."/>
            <person name="Walker B."/>
            <person name="Young S.K."/>
            <person name="Zeng Q."/>
            <person name="Gargeya S."/>
            <person name="Fitzgerald M."/>
            <person name="Haas B."/>
            <person name="Abouelleil A."/>
            <person name="Alvarado L."/>
            <person name="Arachchi H.M."/>
            <person name="Berlin A.M."/>
            <person name="Chapman S.B."/>
            <person name="Dewar J."/>
            <person name="Goldberg J."/>
            <person name="Griggs A."/>
            <person name="Gujja S."/>
            <person name="Hansen M."/>
            <person name="Howarth C."/>
            <person name="Imamovic A."/>
            <person name="Larimer J."/>
            <person name="McCowan C."/>
            <person name="Murphy C."/>
            <person name="Neiman D."/>
            <person name="Pearson M."/>
            <person name="Priest M."/>
            <person name="Roberts A."/>
            <person name="Saif S."/>
            <person name="Shea T."/>
            <person name="Sisk P."/>
            <person name="Sykes S."/>
            <person name="Wortman J."/>
            <person name="Nusbaum C."/>
            <person name="Birren B."/>
        </authorList>
    </citation>
    <scope>NUCLEOTIDE SEQUENCE [LARGE SCALE GENOMIC DNA]</scope>
    <source>
        <strain evidence="4">Tanzania (2000708)</strain>
    </source>
</reference>
<sequence>MKDSKKKGSSKKREEKLMLIKELNKINDEINVEQNNVEDLSVKIKNIDGQIFLGYHDIKILNVELKNKEIEVEEKRSHKLLSERNIENMINKYILKCYENFLNNLTKNEIEIDTLSKRKEDDMKEQKSNKDFQKLTTVTSIKHLNKLNSIILSQNKIIDNINRKFTICLKRMKDNYSRKINMQRDKMDKERQKIIFNLQKEKNDRIKNILTTYNDKIFNIQNYFKLILDDQLELIQKLEEEKLTKKKNYFSKRKGLEQLKKNISIQRKILEGVERDAYELERNIVDYENLRNDLKKIKEKRKKQQKILHELKLETDVKKMLLTKISNEYKTIYDQNKMKLYDYLQKLLLENYFLETKMKLKNESLEVNTIELNKWKESNNPENNEILNNTLNEKFQDFNILKNEIEELIDVNEKNHENYKAIMHLNYFNNEDLDILKREEQINII</sequence>
<dbReference type="OrthoDB" id="384300at2759"/>
<evidence type="ECO:0000313" key="3">
    <source>
        <dbReference type="EMBL" id="ETW37716.1"/>
    </source>
</evidence>
<dbReference type="GO" id="GO:0005794">
    <property type="term" value="C:Golgi apparatus"/>
    <property type="evidence" value="ECO:0007669"/>
    <property type="project" value="TreeGrafter"/>
</dbReference>
<dbReference type="EMBL" id="KI926344">
    <property type="protein sequence ID" value="ETW37716.1"/>
    <property type="molecule type" value="Genomic_DNA"/>
</dbReference>
<name>A0A024WBV1_PLAFA</name>
<dbReference type="GO" id="GO:0048870">
    <property type="term" value="P:cell motility"/>
    <property type="evidence" value="ECO:0007669"/>
    <property type="project" value="InterPro"/>
</dbReference>
<gene>
    <name evidence="3" type="ORF">PFTANZ_01582</name>
</gene>
<dbReference type="PANTHER" id="PTHR31543">
    <property type="entry name" value="DYNEIN REGULATORY COMPLEX SUBUNIT 4"/>
    <property type="match status" value="1"/>
</dbReference>
<dbReference type="Proteomes" id="UP000030708">
    <property type="component" value="Unassembled WGS sequence"/>
</dbReference>
<dbReference type="GO" id="GO:0008017">
    <property type="term" value="F:microtubule binding"/>
    <property type="evidence" value="ECO:0007669"/>
    <property type="project" value="InterPro"/>
</dbReference>
<dbReference type="eggNOG" id="ENOG502QXFK">
    <property type="taxonomic scope" value="Eukaryota"/>
</dbReference>
<dbReference type="SMR" id="A0A024WBV1"/>
<dbReference type="GO" id="GO:0031514">
    <property type="term" value="C:motile cilium"/>
    <property type="evidence" value="ECO:0007669"/>
    <property type="project" value="InterPro"/>
</dbReference>
<feature type="coiled-coil region" evidence="1">
    <location>
        <begin position="20"/>
        <end position="78"/>
    </location>
</feature>
<protein>
    <recommendedName>
        <fullName evidence="2">Growth arrest-specific protein 8 domain-containing protein</fullName>
    </recommendedName>
</protein>
<reference evidence="3 4" key="1">
    <citation type="submission" date="2013-02" db="EMBL/GenBank/DDBJ databases">
        <title>The Genome Annotation of Plasmodium falciparum Tanzania (2000708).</title>
        <authorList>
            <consortium name="The Broad Institute Genome Sequencing Platform"/>
            <consortium name="The Broad Institute Genome Sequencing Center for Infectious Disease"/>
            <person name="Neafsey D."/>
            <person name="Hoffman S."/>
            <person name="Volkman S."/>
            <person name="Rosenthal P."/>
            <person name="Walker B."/>
            <person name="Young S.K."/>
            <person name="Zeng Q."/>
            <person name="Gargeya S."/>
            <person name="Fitzgerald M."/>
            <person name="Haas B."/>
            <person name="Abouelleil A."/>
            <person name="Allen A.W."/>
            <person name="Alvarado L."/>
            <person name="Arachchi H.M."/>
            <person name="Berlin A.M."/>
            <person name="Chapman S.B."/>
            <person name="Gainer-Dewar J."/>
            <person name="Goldberg J."/>
            <person name="Griggs A."/>
            <person name="Gujja S."/>
            <person name="Hansen M."/>
            <person name="Howarth C."/>
            <person name="Imamovic A."/>
            <person name="Ireland A."/>
            <person name="Larimer J."/>
            <person name="McCowan C."/>
            <person name="Murphy C."/>
            <person name="Pearson M."/>
            <person name="Poon T.W."/>
            <person name="Priest M."/>
            <person name="Roberts A."/>
            <person name="Saif S."/>
            <person name="Shea T."/>
            <person name="Sisk P."/>
            <person name="Sykes S."/>
            <person name="Wortman J."/>
            <person name="Nusbaum C."/>
            <person name="Birren B."/>
        </authorList>
    </citation>
    <scope>NUCLEOTIDE SEQUENCE [LARGE SCALE GENOMIC DNA]</scope>
    <source>
        <strain evidence="4">Tanzania (2000708)</strain>
    </source>
</reference>
<evidence type="ECO:0000313" key="4">
    <source>
        <dbReference type="Proteomes" id="UP000030708"/>
    </source>
</evidence>
<dbReference type="InterPro" id="IPR039308">
    <property type="entry name" value="GAS8"/>
</dbReference>
<organism evidence="3 4">
    <name type="scientific">Plasmodium falciparum Tanzania</name>
    <name type="common">2000708</name>
    <dbReference type="NCBI Taxonomy" id="1036725"/>
    <lineage>
        <taxon>Eukaryota</taxon>
        <taxon>Sar</taxon>
        <taxon>Alveolata</taxon>
        <taxon>Apicomplexa</taxon>
        <taxon>Aconoidasida</taxon>
        <taxon>Haemosporida</taxon>
        <taxon>Plasmodiidae</taxon>
        <taxon>Plasmodium</taxon>
        <taxon>Plasmodium (Laverania)</taxon>
    </lineage>
</organism>
<dbReference type="AlphaFoldDB" id="A0A024WBV1"/>
<dbReference type="PANTHER" id="PTHR31543:SF1">
    <property type="entry name" value="HECT DOMAIN-CONTAINING PROTEIN"/>
    <property type="match status" value="1"/>
</dbReference>
<evidence type="ECO:0000259" key="2">
    <source>
        <dbReference type="Pfam" id="PF13851"/>
    </source>
</evidence>